<evidence type="ECO:0000256" key="1">
    <source>
        <dbReference type="PROSITE-ProRule" id="PRU00176"/>
    </source>
</evidence>
<dbReference type="InterPro" id="IPR000504">
    <property type="entry name" value="RRM_dom"/>
</dbReference>
<dbReference type="GO" id="GO:0008135">
    <property type="term" value="F:translation factor activity, RNA binding"/>
    <property type="evidence" value="ECO:0007669"/>
    <property type="project" value="TreeGrafter"/>
</dbReference>
<dbReference type="CTD" id="31251650"/>
<dbReference type="GO" id="GO:0045202">
    <property type="term" value="C:synapse"/>
    <property type="evidence" value="ECO:0007669"/>
    <property type="project" value="TreeGrafter"/>
</dbReference>
<dbReference type="KEGG" id="loa:LOAG_17394"/>
<sequence>METGDRRNLSRNPGVPSTPEAYFIMDESLEIFARKVFVGGLPIDVTEDEITSTFSQFGPVLVDWPRRPDTGVKERSTGIVDLLLFVIR</sequence>
<dbReference type="GO" id="GO:2000766">
    <property type="term" value="P:negative regulation of cytoplasmic translation"/>
    <property type="evidence" value="ECO:0007669"/>
    <property type="project" value="TreeGrafter"/>
</dbReference>
<dbReference type="GO" id="GO:0000900">
    <property type="term" value="F:mRNA regulatory element binding translation repressor activity"/>
    <property type="evidence" value="ECO:0007669"/>
    <property type="project" value="TreeGrafter"/>
</dbReference>
<accession>A0A1S0UJ32</accession>
<dbReference type="InterPro" id="IPR034819">
    <property type="entry name" value="CPEB"/>
</dbReference>
<dbReference type="RefSeq" id="XP_020306322.1">
    <property type="nucleotide sequence ID" value="XM_020450056.1"/>
</dbReference>
<dbReference type="GeneID" id="31251650"/>
<proteinExistence type="predicted"/>
<gene>
    <name evidence="3" type="ORF">LOAG_17394</name>
</gene>
<dbReference type="GO" id="GO:0005737">
    <property type="term" value="C:cytoplasm"/>
    <property type="evidence" value="ECO:0007669"/>
    <property type="project" value="TreeGrafter"/>
</dbReference>
<dbReference type="InterPro" id="IPR012677">
    <property type="entry name" value="Nucleotide-bd_a/b_plait_sf"/>
</dbReference>
<dbReference type="GO" id="GO:0005634">
    <property type="term" value="C:nucleus"/>
    <property type="evidence" value="ECO:0007669"/>
    <property type="project" value="TreeGrafter"/>
</dbReference>
<dbReference type="OrthoDB" id="5865480at2759"/>
<dbReference type="InterPro" id="IPR035979">
    <property type="entry name" value="RBD_domain_sf"/>
</dbReference>
<dbReference type="GO" id="GO:0043022">
    <property type="term" value="F:ribosome binding"/>
    <property type="evidence" value="ECO:0007669"/>
    <property type="project" value="TreeGrafter"/>
</dbReference>
<dbReference type="PANTHER" id="PTHR12566">
    <property type="entry name" value="CYTOPLASMIC POLYADENYLATION ELEMENT BINDING PROTEIN CPEB"/>
    <property type="match status" value="1"/>
</dbReference>
<dbReference type="Gene3D" id="3.30.70.330">
    <property type="match status" value="1"/>
</dbReference>
<keyword evidence="1" id="KW-0694">RNA-binding</keyword>
<dbReference type="EMBL" id="JH712134">
    <property type="protein sequence ID" value="EJD75461.1"/>
    <property type="molecule type" value="Genomic_DNA"/>
</dbReference>
<name>A0A1S0UJ32_LOALO</name>
<evidence type="ECO:0000259" key="2">
    <source>
        <dbReference type="PROSITE" id="PS50102"/>
    </source>
</evidence>
<dbReference type="GO" id="GO:0043005">
    <property type="term" value="C:neuron projection"/>
    <property type="evidence" value="ECO:0007669"/>
    <property type="project" value="TreeGrafter"/>
</dbReference>
<organism evidence="3">
    <name type="scientific">Loa loa</name>
    <name type="common">Eye worm</name>
    <name type="synonym">Filaria loa</name>
    <dbReference type="NCBI Taxonomy" id="7209"/>
    <lineage>
        <taxon>Eukaryota</taxon>
        <taxon>Metazoa</taxon>
        <taxon>Ecdysozoa</taxon>
        <taxon>Nematoda</taxon>
        <taxon>Chromadorea</taxon>
        <taxon>Rhabditida</taxon>
        <taxon>Spirurina</taxon>
        <taxon>Spiruromorpha</taxon>
        <taxon>Filarioidea</taxon>
        <taxon>Onchocercidae</taxon>
        <taxon>Loa</taxon>
    </lineage>
</organism>
<feature type="domain" description="RRM" evidence="2">
    <location>
        <begin position="34"/>
        <end position="60"/>
    </location>
</feature>
<protein>
    <recommendedName>
        <fullName evidence="2">RRM domain-containing protein</fullName>
    </recommendedName>
</protein>
<dbReference type="AlphaFoldDB" id="A0A1S0UJ32"/>
<evidence type="ECO:0000313" key="3">
    <source>
        <dbReference type="EMBL" id="EJD75461.1"/>
    </source>
</evidence>
<dbReference type="Pfam" id="PF16367">
    <property type="entry name" value="RRM_7"/>
    <property type="match status" value="1"/>
</dbReference>
<reference evidence="3" key="1">
    <citation type="submission" date="2012-04" db="EMBL/GenBank/DDBJ databases">
        <title>The Genome Sequence of Loa loa.</title>
        <authorList>
            <consortium name="The Broad Institute Genome Sequencing Platform"/>
            <consortium name="Broad Institute Genome Sequencing Center for Infectious Disease"/>
            <person name="Nutman T.B."/>
            <person name="Fink D.L."/>
            <person name="Russ C."/>
            <person name="Young S."/>
            <person name="Zeng Q."/>
            <person name="Gargeya S."/>
            <person name="Alvarado L."/>
            <person name="Berlin A."/>
            <person name="Chapman S.B."/>
            <person name="Chen Z."/>
            <person name="Freedman E."/>
            <person name="Gellesch M."/>
            <person name="Goldberg J."/>
            <person name="Griggs A."/>
            <person name="Gujja S."/>
            <person name="Heilman E.R."/>
            <person name="Heiman D."/>
            <person name="Howarth C."/>
            <person name="Mehta T."/>
            <person name="Neiman D."/>
            <person name="Pearson M."/>
            <person name="Roberts A."/>
            <person name="Saif S."/>
            <person name="Shea T."/>
            <person name="Shenoy N."/>
            <person name="Sisk P."/>
            <person name="Stolte C."/>
            <person name="Sykes S."/>
            <person name="White J."/>
            <person name="Yandava C."/>
            <person name="Haas B."/>
            <person name="Henn M.R."/>
            <person name="Nusbaum C."/>
            <person name="Birren B."/>
        </authorList>
    </citation>
    <scope>NUCLEOTIDE SEQUENCE [LARGE SCALE GENOMIC DNA]</scope>
</reference>
<dbReference type="InParanoid" id="A0A1S0UJ32"/>
<dbReference type="GO" id="GO:0003730">
    <property type="term" value="F:mRNA 3'-UTR binding"/>
    <property type="evidence" value="ECO:0007669"/>
    <property type="project" value="InterPro"/>
</dbReference>
<dbReference type="SUPFAM" id="SSF54928">
    <property type="entry name" value="RNA-binding domain, RBD"/>
    <property type="match status" value="1"/>
</dbReference>
<dbReference type="PROSITE" id="PS50102">
    <property type="entry name" value="RRM"/>
    <property type="match status" value="1"/>
</dbReference>
<dbReference type="PANTHER" id="PTHR12566:SF12">
    <property type="entry name" value="TRANSLATIONAL REGULATOR ORB2"/>
    <property type="match status" value="1"/>
</dbReference>